<dbReference type="InterPro" id="IPR000215">
    <property type="entry name" value="Serpin_fam"/>
</dbReference>
<keyword evidence="3" id="KW-0732">Signal</keyword>
<evidence type="ECO:0000313" key="5">
    <source>
        <dbReference type="EMBL" id="MFB9679843.1"/>
    </source>
</evidence>
<dbReference type="PANTHER" id="PTHR11461">
    <property type="entry name" value="SERINE PROTEASE INHIBITOR, SERPIN"/>
    <property type="match status" value="1"/>
</dbReference>
<dbReference type="InterPro" id="IPR036186">
    <property type="entry name" value="Serpin_sf"/>
</dbReference>
<comment type="caution">
    <text evidence="5">The sequence shown here is derived from an EMBL/GenBank/DDBJ whole genome shotgun (WGS) entry which is preliminary data.</text>
</comment>
<dbReference type="Pfam" id="PF00079">
    <property type="entry name" value="Serpin"/>
    <property type="match status" value="1"/>
</dbReference>
<feature type="domain" description="Serpin" evidence="4">
    <location>
        <begin position="52"/>
        <end position="412"/>
    </location>
</feature>
<dbReference type="EMBL" id="JBHMBS010000018">
    <property type="protein sequence ID" value="MFB9679843.1"/>
    <property type="molecule type" value="Genomic_DNA"/>
</dbReference>
<dbReference type="SUPFAM" id="SSF56574">
    <property type="entry name" value="Serpins"/>
    <property type="match status" value="1"/>
</dbReference>
<comment type="similarity">
    <text evidence="1">Belongs to the serpin family.</text>
</comment>
<evidence type="ECO:0000259" key="4">
    <source>
        <dbReference type="SMART" id="SM00093"/>
    </source>
</evidence>
<feature type="signal peptide" evidence="3">
    <location>
        <begin position="1"/>
        <end position="18"/>
    </location>
</feature>
<feature type="region of interest" description="Disordered" evidence="2">
    <location>
        <begin position="114"/>
        <end position="137"/>
    </location>
</feature>
<dbReference type="PANTHER" id="PTHR11461:SF211">
    <property type="entry name" value="GH10112P-RELATED"/>
    <property type="match status" value="1"/>
</dbReference>
<dbReference type="Gene3D" id="3.30.497.10">
    <property type="entry name" value="Antithrombin, subunit I, domain 2"/>
    <property type="match status" value="1"/>
</dbReference>
<keyword evidence="6" id="KW-1185">Reference proteome</keyword>
<evidence type="ECO:0000313" key="6">
    <source>
        <dbReference type="Proteomes" id="UP001589610"/>
    </source>
</evidence>
<accession>A0ABV5TL62</accession>
<dbReference type="CDD" id="cd19590">
    <property type="entry name" value="serpin_thermopin-like"/>
    <property type="match status" value="1"/>
</dbReference>
<dbReference type="InterPro" id="IPR023796">
    <property type="entry name" value="Serpin_dom"/>
</dbReference>
<dbReference type="InterPro" id="IPR042185">
    <property type="entry name" value="Serpin_sf_2"/>
</dbReference>
<feature type="chain" id="PRO_5045100983" evidence="3">
    <location>
        <begin position="19"/>
        <end position="416"/>
    </location>
</feature>
<name>A0ABV5TL62_9ACTN</name>
<evidence type="ECO:0000256" key="2">
    <source>
        <dbReference type="SAM" id="MobiDB-lite"/>
    </source>
</evidence>
<sequence length="416" mass="43663">MRRLLPALLAVAALSACAMTESSAITAKGVKREVPQDPPVAETVRGLTSFGHALFAATARPGANTVLSPLSIGYAFGLARAGAAGDTATELDAVFGFPSEGPHTSLNALTRRIVTTDDPPPLPDPGAERDAQEGASEPPVVGIANEVFTQEGLSVKPGFLRTLAAQYGTGVRQVDFAGNATEVINAWAEERTAGRVKKVFDNLPARTKLVIANAVYLKADWATPFTDPPEEGATFTRADGTTTRTALMRRDGFLPYAEGSGWQAVELRYAGDELAMWVLVPRAGGSPGDLLSPAVLAQVATGLGDRRPVRLAMPRWDFSASLDLTESLAKLGLRGNDYSGITDGASLDQAIHRANITVDEWGTEAAAVTGLAFAVSAPPPPEAEVRADHPFAFAIVHRPTMTPLFIGQVGDPSASD</sequence>
<evidence type="ECO:0000256" key="1">
    <source>
        <dbReference type="RuleBase" id="RU000411"/>
    </source>
</evidence>
<dbReference type="PROSITE" id="PS51257">
    <property type="entry name" value="PROKAR_LIPOPROTEIN"/>
    <property type="match status" value="1"/>
</dbReference>
<protein>
    <submittedName>
        <fullName evidence="5">Serpin family protein</fullName>
    </submittedName>
</protein>
<dbReference type="InterPro" id="IPR042178">
    <property type="entry name" value="Serpin_sf_1"/>
</dbReference>
<evidence type="ECO:0000256" key="3">
    <source>
        <dbReference type="SAM" id="SignalP"/>
    </source>
</evidence>
<gene>
    <name evidence="5" type="ORF">ACFFRH_30530</name>
</gene>
<dbReference type="RefSeq" id="WP_344746354.1">
    <property type="nucleotide sequence ID" value="NZ_BAAAWW010000092.1"/>
</dbReference>
<reference evidence="5 6" key="1">
    <citation type="submission" date="2024-09" db="EMBL/GenBank/DDBJ databases">
        <authorList>
            <person name="Sun Q."/>
            <person name="Mori K."/>
        </authorList>
    </citation>
    <scope>NUCLEOTIDE SEQUENCE [LARGE SCALE GENOMIC DNA]</scope>
    <source>
        <strain evidence="5 6">JCM 3028</strain>
    </source>
</reference>
<dbReference type="SMART" id="SM00093">
    <property type="entry name" value="SERPIN"/>
    <property type="match status" value="1"/>
</dbReference>
<organism evidence="5 6">
    <name type="scientific">Streptosporangium vulgare</name>
    <dbReference type="NCBI Taxonomy" id="46190"/>
    <lineage>
        <taxon>Bacteria</taxon>
        <taxon>Bacillati</taxon>
        <taxon>Actinomycetota</taxon>
        <taxon>Actinomycetes</taxon>
        <taxon>Streptosporangiales</taxon>
        <taxon>Streptosporangiaceae</taxon>
        <taxon>Streptosporangium</taxon>
    </lineage>
</organism>
<dbReference type="Proteomes" id="UP001589610">
    <property type="component" value="Unassembled WGS sequence"/>
</dbReference>
<dbReference type="Gene3D" id="2.30.39.10">
    <property type="entry name" value="Alpha-1-antitrypsin, domain 1"/>
    <property type="match status" value="1"/>
</dbReference>
<proteinExistence type="inferred from homology"/>